<evidence type="ECO:0000259" key="10">
    <source>
        <dbReference type="PROSITE" id="PS50262"/>
    </source>
</evidence>
<evidence type="ECO:0000256" key="8">
    <source>
        <dbReference type="SAM" id="MobiDB-lite"/>
    </source>
</evidence>
<dbReference type="PANTHER" id="PTHR24240">
    <property type="entry name" value="OPSIN"/>
    <property type="match status" value="1"/>
</dbReference>
<evidence type="ECO:0000313" key="12">
    <source>
        <dbReference type="Proteomes" id="UP001374579"/>
    </source>
</evidence>
<keyword evidence="4" id="KW-0297">G-protein coupled receptor</keyword>
<feature type="transmembrane region" description="Helical" evidence="9">
    <location>
        <begin position="155"/>
        <end position="177"/>
    </location>
</feature>
<feature type="transmembrane region" description="Helical" evidence="9">
    <location>
        <begin position="350"/>
        <end position="370"/>
    </location>
</feature>
<feature type="compositionally biased region" description="Polar residues" evidence="8">
    <location>
        <begin position="282"/>
        <end position="293"/>
    </location>
</feature>
<keyword evidence="2 9" id="KW-0812">Transmembrane</keyword>
<protein>
    <recommendedName>
        <fullName evidence="10">G-protein coupled receptors family 1 profile domain-containing protein</fullName>
    </recommendedName>
</protein>
<sequence>MHTPERGAEEGIKEEPYHLVMGEWSWEAAFHGSVHTATLAVATVLALFVLLLGSFGNGLVLVSALRRRKVRTNFDLLILNLSTADLLLCVLLAPLYLYTLFADPPSPKVFCGSLLFGGTGCGLLSLLSIVAVAIHRQARVVGRAKRSLTSRQTGLVLAAVWALSGAGAVGATLHAMLDWRDSYNNCQVLLYSRDPLLHRFTLFFLGPLVVVSFIVIVVSYVVIARAVRAQSRARTQGLPALYRSAPIYRSAGLGRPLDPLVDKANTKQAEPLVLEKTLSKPTDSLGQERTFSKPTDPLVPSKAFSAKQTEHQKRTSKKKHRKNPATTSDGASRQCHCCSCQAALERENKAVTMCLVVILTLVLCWSPLLVSQFIELATGPSIILLQVKLCGIALVFLNSALDPYMYAQSQGHSKSRYGRLFWDVLRCQCANPGRTRFRTLRARPVGPGPPRSSLLEVDTPSLLAVPPPPPERGVGGVAVKNREGERGEKGGREFLVEEGMRVKCGVGEGRYPLPGNDAPSPGNQNQKWPRKPAGQHGALCSNNPVSVLGLGNWQTVLDQRTHFTTNTTTTATNTATTGCRHVCRTKDVMRDVKTLVHKSCCHAGHVPSDQSLVES</sequence>
<feature type="transmembrane region" description="Helical" evidence="9">
    <location>
        <begin position="113"/>
        <end position="134"/>
    </location>
</feature>
<evidence type="ECO:0000256" key="1">
    <source>
        <dbReference type="ARBA" id="ARBA00004141"/>
    </source>
</evidence>
<keyword evidence="6" id="KW-0675">Receptor</keyword>
<dbReference type="Proteomes" id="UP001374579">
    <property type="component" value="Unassembled WGS sequence"/>
</dbReference>
<evidence type="ECO:0000256" key="6">
    <source>
        <dbReference type="ARBA" id="ARBA00023170"/>
    </source>
</evidence>
<evidence type="ECO:0000256" key="2">
    <source>
        <dbReference type="ARBA" id="ARBA00022692"/>
    </source>
</evidence>
<keyword evidence="3 9" id="KW-1133">Transmembrane helix</keyword>
<feature type="region of interest" description="Disordered" evidence="8">
    <location>
        <begin position="513"/>
        <end position="535"/>
    </location>
</feature>
<keyword evidence="12" id="KW-1185">Reference proteome</keyword>
<keyword evidence="5 9" id="KW-0472">Membrane</keyword>
<feature type="transmembrane region" description="Helical" evidence="9">
    <location>
        <begin position="39"/>
        <end position="65"/>
    </location>
</feature>
<comment type="subcellular location">
    <subcellularLocation>
        <location evidence="1">Membrane</location>
        <topology evidence="1">Multi-pass membrane protein</topology>
    </subcellularLocation>
</comment>
<dbReference type="SUPFAM" id="SSF81321">
    <property type="entry name" value="Family A G protein-coupled receptor-like"/>
    <property type="match status" value="1"/>
</dbReference>
<dbReference type="Pfam" id="PF00001">
    <property type="entry name" value="7tm_1"/>
    <property type="match status" value="1"/>
</dbReference>
<feature type="transmembrane region" description="Helical" evidence="9">
    <location>
        <begin position="77"/>
        <end position="101"/>
    </location>
</feature>
<dbReference type="PRINTS" id="PR00237">
    <property type="entry name" value="GPCRRHODOPSN"/>
</dbReference>
<evidence type="ECO:0000256" key="5">
    <source>
        <dbReference type="ARBA" id="ARBA00023136"/>
    </source>
</evidence>
<name>A0AAN9GEX9_9CAEN</name>
<dbReference type="CDD" id="cd00637">
    <property type="entry name" value="7tm_classA_rhodopsin-like"/>
    <property type="match status" value="1"/>
</dbReference>
<keyword evidence="7" id="KW-0807">Transducer</keyword>
<dbReference type="GO" id="GO:0016020">
    <property type="term" value="C:membrane"/>
    <property type="evidence" value="ECO:0007669"/>
    <property type="project" value="UniProtKB-SubCell"/>
</dbReference>
<evidence type="ECO:0000256" key="4">
    <source>
        <dbReference type="ARBA" id="ARBA00023040"/>
    </source>
</evidence>
<feature type="transmembrane region" description="Helical" evidence="9">
    <location>
        <begin position="382"/>
        <end position="401"/>
    </location>
</feature>
<dbReference type="InterPro" id="IPR050125">
    <property type="entry name" value="GPCR_opsins"/>
</dbReference>
<evidence type="ECO:0000256" key="9">
    <source>
        <dbReference type="SAM" id="Phobius"/>
    </source>
</evidence>
<feature type="compositionally biased region" description="Basic residues" evidence="8">
    <location>
        <begin position="314"/>
        <end position="323"/>
    </location>
</feature>
<evidence type="ECO:0000256" key="3">
    <source>
        <dbReference type="ARBA" id="ARBA00022989"/>
    </source>
</evidence>
<feature type="transmembrane region" description="Helical" evidence="9">
    <location>
        <begin position="197"/>
        <end position="223"/>
    </location>
</feature>
<evidence type="ECO:0000313" key="11">
    <source>
        <dbReference type="EMBL" id="KAK7104270.1"/>
    </source>
</evidence>
<proteinExistence type="predicted"/>
<comment type="caution">
    <text evidence="11">The sequence shown here is derived from an EMBL/GenBank/DDBJ whole genome shotgun (WGS) entry which is preliminary data.</text>
</comment>
<feature type="region of interest" description="Disordered" evidence="8">
    <location>
        <begin position="282"/>
        <end position="333"/>
    </location>
</feature>
<accession>A0AAN9GEX9</accession>
<dbReference type="Gene3D" id="1.20.1070.10">
    <property type="entry name" value="Rhodopsin 7-helix transmembrane proteins"/>
    <property type="match status" value="1"/>
</dbReference>
<evidence type="ECO:0000256" key="7">
    <source>
        <dbReference type="ARBA" id="ARBA00023224"/>
    </source>
</evidence>
<reference evidence="11 12" key="1">
    <citation type="submission" date="2024-02" db="EMBL/GenBank/DDBJ databases">
        <title>Chromosome-scale genome assembly of the rough periwinkle Littorina saxatilis.</title>
        <authorList>
            <person name="De Jode A."/>
            <person name="Faria R."/>
            <person name="Formenti G."/>
            <person name="Sims Y."/>
            <person name="Smith T.P."/>
            <person name="Tracey A."/>
            <person name="Wood J.M.D."/>
            <person name="Zagrodzka Z.B."/>
            <person name="Johannesson K."/>
            <person name="Butlin R.K."/>
            <person name="Leder E.H."/>
        </authorList>
    </citation>
    <scope>NUCLEOTIDE SEQUENCE [LARGE SCALE GENOMIC DNA]</scope>
    <source>
        <strain evidence="11">Snail1</strain>
        <tissue evidence="11">Muscle</tissue>
    </source>
</reference>
<dbReference type="AlphaFoldDB" id="A0AAN9GEX9"/>
<gene>
    <name evidence="11" type="ORF">V1264_019020</name>
</gene>
<feature type="domain" description="G-protein coupled receptors family 1 profile" evidence="10">
    <location>
        <begin position="56"/>
        <end position="406"/>
    </location>
</feature>
<dbReference type="InterPro" id="IPR017452">
    <property type="entry name" value="GPCR_Rhodpsn_7TM"/>
</dbReference>
<organism evidence="11 12">
    <name type="scientific">Littorina saxatilis</name>
    <dbReference type="NCBI Taxonomy" id="31220"/>
    <lineage>
        <taxon>Eukaryota</taxon>
        <taxon>Metazoa</taxon>
        <taxon>Spiralia</taxon>
        <taxon>Lophotrochozoa</taxon>
        <taxon>Mollusca</taxon>
        <taxon>Gastropoda</taxon>
        <taxon>Caenogastropoda</taxon>
        <taxon>Littorinimorpha</taxon>
        <taxon>Littorinoidea</taxon>
        <taxon>Littorinidae</taxon>
        <taxon>Littorina</taxon>
    </lineage>
</organism>
<dbReference type="GO" id="GO:0004930">
    <property type="term" value="F:G protein-coupled receptor activity"/>
    <property type="evidence" value="ECO:0007669"/>
    <property type="project" value="UniProtKB-KW"/>
</dbReference>
<dbReference type="InterPro" id="IPR000276">
    <property type="entry name" value="GPCR_Rhodpsn"/>
</dbReference>
<dbReference type="PROSITE" id="PS50262">
    <property type="entry name" value="G_PROTEIN_RECEP_F1_2"/>
    <property type="match status" value="1"/>
</dbReference>
<dbReference type="EMBL" id="JBAMIC010000008">
    <property type="protein sequence ID" value="KAK7104270.1"/>
    <property type="molecule type" value="Genomic_DNA"/>
</dbReference>